<gene>
    <name evidence="2" type="ORF">GCM10011340_04940</name>
</gene>
<dbReference type="EMBL" id="BNAG01000001">
    <property type="protein sequence ID" value="GHE53438.1"/>
    <property type="molecule type" value="Genomic_DNA"/>
</dbReference>
<evidence type="ECO:0000313" key="3">
    <source>
        <dbReference type="Proteomes" id="UP000658258"/>
    </source>
</evidence>
<accession>A0ABQ3I4F7</accession>
<dbReference type="Proteomes" id="UP000658258">
    <property type="component" value="Unassembled WGS sequence"/>
</dbReference>
<dbReference type="Pfam" id="PF04230">
    <property type="entry name" value="PS_pyruv_trans"/>
    <property type="match status" value="1"/>
</dbReference>
<evidence type="ECO:0000259" key="1">
    <source>
        <dbReference type="Pfam" id="PF04230"/>
    </source>
</evidence>
<proteinExistence type="predicted"/>
<sequence length="324" mass="37109">MTKVLLLDPSIYNDGNSPNVGDLIISRAVVKQLKSIFGEGCEIIRRSSHSYLKWSDRGMFKKVDHVFVGGSNLLWFRMFPPASFKVGLTGMLYYRNLVLFGVGWGSYEMGSKGFWSKYIANKILSKNHNHSTRDRMTANKLKTDLGFENVVNTVCPTLWFLVEGEEYKYRSTKGKKCVFSLTDYDKDPEKDSFLIKTLMENYGPENVIFWPQGKGDQKYVETLGYKGKSIKRDLESLIAYYKQGDELDYIGTRLHAGILALEFHVRTLIIEIDNRAKEIARDTGLPTISRSNLQNLNGMIQSFETNITLPAKKITDWKNQFSQK</sequence>
<reference evidence="3" key="1">
    <citation type="journal article" date="2019" name="Int. J. Syst. Evol. Microbiol.">
        <title>The Global Catalogue of Microorganisms (GCM) 10K type strain sequencing project: providing services to taxonomists for standard genome sequencing and annotation.</title>
        <authorList>
            <consortium name="The Broad Institute Genomics Platform"/>
            <consortium name="The Broad Institute Genome Sequencing Center for Infectious Disease"/>
            <person name="Wu L."/>
            <person name="Ma J."/>
        </authorList>
    </citation>
    <scope>NUCLEOTIDE SEQUENCE [LARGE SCALE GENOMIC DNA]</scope>
    <source>
        <strain evidence="3">CGMCC 1.15111</strain>
    </source>
</reference>
<dbReference type="RefSeq" id="WP_189628602.1">
    <property type="nucleotide sequence ID" value="NZ_BNAG01000001.1"/>
</dbReference>
<evidence type="ECO:0000313" key="2">
    <source>
        <dbReference type="EMBL" id="GHE53438.1"/>
    </source>
</evidence>
<protein>
    <recommendedName>
        <fullName evidence="1">Polysaccharide pyruvyl transferase domain-containing protein</fullName>
    </recommendedName>
</protein>
<dbReference type="InterPro" id="IPR007345">
    <property type="entry name" value="Polysacch_pyruvyl_Trfase"/>
</dbReference>
<feature type="domain" description="Polysaccharide pyruvyl transferase" evidence="1">
    <location>
        <begin position="19"/>
        <end position="274"/>
    </location>
</feature>
<comment type="caution">
    <text evidence="2">The sequence shown here is derived from an EMBL/GenBank/DDBJ whole genome shotgun (WGS) entry which is preliminary data.</text>
</comment>
<keyword evidence="3" id="KW-1185">Reference proteome</keyword>
<organism evidence="2 3">
    <name type="scientific">Roseivirga thermotolerans</name>
    <dbReference type="NCBI Taxonomy" id="1758176"/>
    <lineage>
        <taxon>Bacteria</taxon>
        <taxon>Pseudomonadati</taxon>
        <taxon>Bacteroidota</taxon>
        <taxon>Cytophagia</taxon>
        <taxon>Cytophagales</taxon>
        <taxon>Roseivirgaceae</taxon>
        <taxon>Roseivirga</taxon>
    </lineage>
</organism>
<name>A0ABQ3I4F7_9BACT</name>